<evidence type="ECO:0000259" key="1">
    <source>
        <dbReference type="PROSITE" id="PS50075"/>
    </source>
</evidence>
<organism evidence="2 3">
    <name type="scientific">Agaricicola taiwanensis</name>
    <dbReference type="NCBI Taxonomy" id="591372"/>
    <lineage>
        <taxon>Bacteria</taxon>
        <taxon>Pseudomonadati</taxon>
        <taxon>Pseudomonadota</taxon>
        <taxon>Alphaproteobacteria</taxon>
        <taxon>Rhodobacterales</taxon>
        <taxon>Paracoccaceae</taxon>
        <taxon>Agaricicola</taxon>
    </lineage>
</organism>
<comment type="caution">
    <text evidence="2">The sequence shown here is derived from an EMBL/GenBank/DDBJ whole genome shotgun (WGS) entry which is preliminary data.</text>
</comment>
<dbReference type="Proteomes" id="UP000602745">
    <property type="component" value="Unassembled WGS sequence"/>
</dbReference>
<dbReference type="InterPro" id="IPR036736">
    <property type="entry name" value="ACP-like_sf"/>
</dbReference>
<reference evidence="2" key="1">
    <citation type="journal article" date="2014" name="Int. J. Syst. Evol. Microbiol.">
        <title>Complete genome sequence of Corynebacterium casei LMG S-19264T (=DSM 44701T), isolated from a smear-ripened cheese.</title>
        <authorList>
            <consortium name="US DOE Joint Genome Institute (JGI-PGF)"/>
            <person name="Walter F."/>
            <person name="Albersmeier A."/>
            <person name="Kalinowski J."/>
            <person name="Ruckert C."/>
        </authorList>
    </citation>
    <scope>NUCLEOTIDE SEQUENCE</scope>
    <source>
        <strain evidence="2">CCM 7684</strain>
    </source>
</reference>
<dbReference type="SUPFAM" id="SSF47336">
    <property type="entry name" value="ACP-like"/>
    <property type="match status" value="1"/>
</dbReference>
<dbReference type="Pfam" id="PF19468">
    <property type="entry name" value="DUF6005"/>
    <property type="match status" value="1"/>
</dbReference>
<sequence>MTRERVIEAIRLVLKDHMANPHLAKFGPEARLNEDLYLDSVLVLQVFLNLELEFGFAAPEEAVAASDIQTVSDIADIILGTEAAPAPVAAAQDLAPSTGVHGEDYVDLKIHCFVSCVCHALKQAGIDHRPFYFGVWDADFAVDEKFALLYHAPSVSHEFFRQWYRRLYGVTLREWYDHGRSKEENLDVLLALLDARNETQHIMVMLDMFHLPERENKFNQNPFPHYLMVETTDDPAIWQLRDPDFRWEGLIARDTVINAIRQPTVAGGYIFDRREAQTARPEDVKAYFEACFIAGANPLADAVRRIIQTHLDGRAGVNLTDLAQALRELPVISIRKYAYEHGFAFYWRALKWPDREFQSWCDEIEGLALGFKALHYAVLKLSQTADSSLASAIFESVDRLDALEFRIKACLGEAHAAWCAMNGLGGQSDNPMRRAG</sequence>
<dbReference type="PROSITE" id="PS50075">
    <property type="entry name" value="CARRIER"/>
    <property type="match status" value="1"/>
</dbReference>
<dbReference type="Gene3D" id="1.10.1200.10">
    <property type="entry name" value="ACP-like"/>
    <property type="match status" value="1"/>
</dbReference>
<dbReference type="InterPro" id="IPR009081">
    <property type="entry name" value="PP-bd_ACP"/>
</dbReference>
<feature type="domain" description="Carrier" evidence="1">
    <location>
        <begin position="1"/>
        <end position="82"/>
    </location>
</feature>
<evidence type="ECO:0000313" key="2">
    <source>
        <dbReference type="EMBL" id="GGE48620.1"/>
    </source>
</evidence>
<evidence type="ECO:0000313" key="3">
    <source>
        <dbReference type="Proteomes" id="UP000602745"/>
    </source>
</evidence>
<reference evidence="2" key="2">
    <citation type="submission" date="2020-09" db="EMBL/GenBank/DDBJ databases">
        <authorList>
            <person name="Sun Q."/>
            <person name="Sedlacek I."/>
        </authorList>
    </citation>
    <scope>NUCLEOTIDE SEQUENCE</scope>
    <source>
        <strain evidence="2">CCM 7684</strain>
    </source>
</reference>
<dbReference type="RefSeq" id="WP_188410355.1">
    <property type="nucleotide sequence ID" value="NZ_BMCP01000003.1"/>
</dbReference>
<accession>A0A8J2YJU9</accession>
<protein>
    <recommendedName>
        <fullName evidence="1">Carrier domain-containing protein</fullName>
    </recommendedName>
</protein>
<keyword evidence="3" id="KW-1185">Reference proteome</keyword>
<name>A0A8J2YJU9_9RHOB</name>
<proteinExistence type="predicted"/>
<dbReference type="InterPro" id="IPR046047">
    <property type="entry name" value="DUF6005"/>
</dbReference>
<dbReference type="EMBL" id="BMCP01000003">
    <property type="protein sequence ID" value="GGE48620.1"/>
    <property type="molecule type" value="Genomic_DNA"/>
</dbReference>
<gene>
    <name evidence="2" type="ORF">GCM10007276_27220</name>
</gene>
<dbReference type="AlphaFoldDB" id="A0A8J2YJU9"/>